<reference evidence="12 13" key="1">
    <citation type="submission" date="2019-09" db="EMBL/GenBank/DDBJ databases">
        <authorList>
            <consortium name="DOE Joint Genome Institute"/>
            <person name="Mondo S.J."/>
            <person name="Navarro-Mendoza M.I."/>
            <person name="Perez-Arques C."/>
            <person name="Panchal S."/>
            <person name="Nicolas F.E."/>
            <person name="Ganguly P."/>
            <person name="Pangilinan J."/>
            <person name="Grigoriev I."/>
            <person name="Heitman J."/>
            <person name="Sanya K."/>
            <person name="Garre V."/>
        </authorList>
    </citation>
    <scope>NUCLEOTIDE SEQUENCE [LARGE SCALE GENOMIC DNA]</scope>
    <source>
        <strain evidence="12 13">MU402</strain>
    </source>
</reference>
<dbReference type="Proteomes" id="UP000469890">
    <property type="component" value="Unassembled WGS sequence"/>
</dbReference>
<dbReference type="CDD" id="cd06257">
    <property type="entry name" value="DnaJ"/>
    <property type="match status" value="1"/>
</dbReference>
<dbReference type="FunFam" id="1.10.287.110:FF:000039">
    <property type="entry name" value="Protein translocation complex component (Npl1)"/>
    <property type="match status" value="1"/>
</dbReference>
<dbReference type="PANTHER" id="PTHR24075">
    <property type="entry name" value="SEC63 DOMAIN-CONTAINING"/>
    <property type="match status" value="1"/>
</dbReference>
<dbReference type="InterPro" id="IPR004179">
    <property type="entry name" value="Sec63-dom"/>
</dbReference>
<dbReference type="PROSITE" id="PS50076">
    <property type="entry name" value="DNAJ_2"/>
    <property type="match status" value="1"/>
</dbReference>
<dbReference type="Pfam" id="PF00226">
    <property type="entry name" value="DnaJ"/>
    <property type="match status" value="1"/>
</dbReference>
<feature type="region of interest" description="Disordered" evidence="9">
    <location>
        <begin position="481"/>
        <end position="513"/>
    </location>
</feature>
<dbReference type="SMART" id="SM00271">
    <property type="entry name" value="DnaJ"/>
    <property type="match status" value="1"/>
</dbReference>
<keyword evidence="7 10" id="KW-0472">Membrane</keyword>
<evidence type="ECO:0000256" key="9">
    <source>
        <dbReference type="SAM" id="MobiDB-lite"/>
    </source>
</evidence>
<dbReference type="InterPro" id="IPR001623">
    <property type="entry name" value="DnaJ_domain"/>
</dbReference>
<evidence type="ECO:0000259" key="11">
    <source>
        <dbReference type="PROSITE" id="PS50076"/>
    </source>
</evidence>
<name>A0A8H4BM02_MUCCL</name>
<dbReference type="SUPFAM" id="SSF81296">
    <property type="entry name" value="E set domains"/>
    <property type="match status" value="1"/>
</dbReference>
<comment type="subcellular location">
    <subcellularLocation>
        <location evidence="1">Endoplasmic reticulum membrane</location>
        <topology evidence="1">Multi-pass membrane protein</topology>
    </subcellularLocation>
</comment>
<dbReference type="PANTHER" id="PTHR24075:SF0">
    <property type="entry name" value="TRANSLOCATION PROTEIN SEC63 HOMOLOG"/>
    <property type="match status" value="1"/>
</dbReference>
<evidence type="ECO:0000256" key="8">
    <source>
        <dbReference type="ARBA" id="ARBA00023186"/>
    </source>
</evidence>
<keyword evidence="8" id="KW-0143">Chaperone</keyword>
<dbReference type="Gene3D" id="1.10.3380.10">
    <property type="entry name" value="Sec63 N-terminal domain-like domain"/>
    <property type="match status" value="1"/>
</dbReference>
<evidence type="ECO:0000256" key="4">
    <source>
        <dbReference type="ARBA" id="ARBA00022824"/>
    </source>
</evidence>
<dbReference type="SUPFAM" id="SSF46565">
    <property type="entry name" value="Chaperone J-domain"/>
    <property type="match status" value="1"/>
</dbReference>
<feature type="transmembrane region" description="Helical" evidence="10">
    <location>
        <begin position="196"/>
        <end position="219"/>
    </location>
</feature>
<keyword evidence="6 10" id="KW-1133">Transmembrane helix</keyword>
<feature type="compositionally biased region" description="Acidic residues" evidence="9">
    <location>
        <begin position="651"/>
        <end position="674"/>
    </location>
</feature>
<dbReference type="Gene3D" id="2.60.40.150">
    <property type="entry name" value="C2 domain"/>
    <property type="match status" value="1"/>
</dbReference>
<dbReference type="InterPro" id="IPR014756">
    <property type="entry name" value="Ig_E-set"/>
</dbReference>
<evidence type="ECO:0000256" key="3">
    <source>
        <dbReference type="ARBA" id="ARBA00022692"/>
    </source>
</evidence>
<dbReference type="GO" id="GO:0006620">
    <property type="term" value="P:post-translational protein targeting to endoplasmic reticulum membrane"/>
    <property type="evidence" value="ECO:0007669"/>
    <property type="project" value="TreeGrafter"/>
</dbReference>
<gene>
    <name evidence="12" type="ORF">FB192DRAFT_1358754</name>
</gene>
<dbReference type="SUPFAM" id="SSF158702">
    <property type="entry name" value="Sec63 N-terminal domain-like"/>
    <property type="match status" value="1"/>
</dbReference>
<evidence type="ECO:0000256" key="2">
    <source>
        <dbReference type="ARBA" id="ARBA00022448"/>
    </source>
</evidence>
<proteinExistence type="predicted"/>
<accession>A0A8H4BM02</accession>
<dbReference type="InterPro" id="IPR036869">
    <property type="entry name" value="J_dom_sf"/>
</dbReference>
<dbReference type="GO" id="GO:0003723">
    <property type="term" value="F:RNA binding"/>
    <property type="evidence" value="ECO:0007669"/>
    <property type="project" value="TreeGrafter"/>
</dbReference>
<feature type="transmembrane region" description="Helical" evidence="10">
    <location>
        <begin position="77"/>
        <end position="95"/>
    </location>
</feature>
<dbReference type="Pfam" id="PF02889">
    <property type="entry name" value="Sec63"/>
    <property type="match status" value="1"/>
</dbReference>
<evidence type="ECO:0000313" key="13">
    <source>
        <dbReference type="Proteomes" id="UP000469890"/>
    </source>
</evidence>
<evidence type="ECO:0000256" key="10">
    <source>
        <dbReference type="SAM" id="Phobius"/>
    </source>
</evidence>
<feature type="compositionally biased region" description="Acidic residues" evidence="9">
    <location>
        <begin position="601"/>
        <end position="619"/>
    </location>
</feature>
<dbReference type="PRINTS" id="PR00625">
    <property type="entry name" value="JDOMAIN"/>
</dbReference>
<keyword evidence="5" id="KW-0653">Protein transport</keyword>
<dbReference type="Gene3D" id="1.10.287.110">
    <property type="entry name" value="DnaJ domain"/>
    <property type="match status" value="1"/>
</dbReference>
<keyword evidence="4" id="KW-0256">Endoplasmic reticulum</keyword>
<dbReference type="GO" id="GO:0006614">
    <property type="term" value="P:SRP-dependent cotranslational protein targeting to membrane"/>
    <property type="evidence" value="ECO:0007669"/>
    <property type="project" value="TreeGrafter"/>
</dbReference>
<feature type="region of interest" description="Disordered" evidence="9">
    <location>
        <begin position="599"/>
        <end position="674"/>
    </location>
</feature>
<dbReference type="InterPro" id="IPR035892">
    <property type="entry name" value="C2_domain_sf"/>
</dbReference>
<dbReference type="SMART" id="SM00973">
    <property type="entry name" value="Sec63"/>
    <property type="match status" value="1"/>
</dbReference>
<sequence>MAQYTYDEQGFNFYYFLISVLSLALVPVTFQSIYSLYKSGSGKSKKICLCSVCQKERKKASVAKPSTVKKLITSPKFLFLVIGWVGVVLLTMQVANAEVKSVTWDPFEILGISEGATVAEIKKHYKKLSLIYHPDKAPAGEEEKNEERFIDITKAYKVLTDDDTRRNYEEYGHPDGKQSFTMGVALPKGLVEGNGMFVLGFYALAFGLGLPYFIAQWWYKSRRLTKDKILNQTMGIFVKGLKETNGFKEIVDVLAGAIEFKETTDVRSGEEKTLKDINSAITEELENRFGEKFDRLTDATPAYRRKARTLLYAYFLRVDITAKGASKSLIKDQQFIVDRSIHLLQGLLQITTVKQWLSTTCAIMELQQHLLQATYPGDDSIKQLPHITSTMLRRYNRNHKKNKISTVQQLCAMSEDERKNLLKSLANEEYLDVMEVANRIPKLTVEKAVFKVIGDKIITTGAIITFILKLRNGKVTSIETTQEKAVEKKDDNEEEEEDEAIVSPDDEKKKDGRTLPMAHVPFYPGEKKPCWWIFLGDPKVNRILVPHKKVTDIVDEQTIKIPFPGPPKPGVYTFSLFVKSDTYVGTDILQDIKLKVQDPADLPEEEEVDDSISEPEEDSIAGQMKMMREQGFATALAGGGGKDKKEKNDSDSDSSSDEGEDDANYVTESDSDDE</sequence>
<organism evidence="12 13">
    <name type="scientific">Mucor circinelloides f. lusitanicus</name>
    <name type="common">Mucor racemosus var. lusitanicus</name>
    <dbReference type="NCBI Taxonomy" id="29924"/>
    <lineage>
        <taxon>Eukaryota</taxon>
        <taxon>Fungi</taxon>
        <taxon>Fungi incertae sedis</taxon>
        <taxon>Mucoromycota</taxon>
        <taxon>Mucoromycotina</taxon>
        <taxon>Mucoromycetes</taxon>
        <taxon>Mucorales</taxon>
        <taxon>Mucorineae</taxon>
        <taxon>Mucoraceae</taxon>
        <taxon>Mucor</taxon>
    </lineage>
</organism>
<dbReference type="EMBL" id="JAAECE010000002">
    <property type="protein sequence ID" value="KAF1804653.1"/>
    <property type="molecule type" value="Genomic_DNA"/>
</dbReference>
<evidence type="ECO:0000256" key="1">
    <source>
        <dbReference type="ARBA" id="ARBA00004477"/>
    </source>
</evidence>
<evidence type="ECO:0000256" key="7">
    <source>
        <dbReference type="ARBA" id="ARBA00023136"/>
    </source>
</evidence>
<dbReference type="GO" id="GO:0008320">
    <property type="term" value="F:protein transmembrane transporter activity"/>
    <property type="evidence" value="ECO:0007669"/>
    <property type="project" value="TreeGrafter"/>
</dbReference>
<keyword evidence="3 10" id="KW-0812">Transmembrane</keyword>
<feature type="domain" description="J" evidence="11">
    <location>
        <begin position="105"/>
        <end position="172"/>
    </location>
</feature>
<evidence type="ECO:0000256" key="5">
    <source>
        <dbReference type="ARBA" id="ARBA00022927"/>
    </source>
</evidence>
<protein>
    <submittedName>
        <fullName evidence="12">Sec63 Brl domain-containing protein</fullName>
    </submittedName>
</protein>
<feature type="transmembrane region" description="Helical" evidence="10">
    <location>
        <begin position="13"/>
        <end position="37"/>
    </location>
</feature>
<comment type="caution">
    <text evidence="12">The sequence shown here is derived from an EMBL/GenBank/DDBJ whole genome shotgun (WGS) entry which is preliminary data.</text>
</comment>
<dbReference type="Gene3D" id="1.10.150.20">
    <property type="entry name" value="5' to 3' exonuclease, C-terminal subdomain"/>
    <property type="match status" value="1"/>
</dbReference>
<evidence type="ECO:0000313" key="12">
    <source>
        <dbReference type="EMBL" id="KAF1804653.1"/>
    </source>
</evidence>
<feature type="compositionally biased region" description="Basic and acidic residues" evidence="9">
    <location>
        <begin position="481"/>
        <end position="491"/>
    </location>
</feature>
<dbReference type="AlphaFoldDB" id="A0A8H4BM02"/>
<feature type="compositionally biased region" description="Basic and acidic residues" evidence="9">
    <location>
        <begin position="641"/>
        <end position="650"/>
    </location>
</feature>
<dbReference type="GO" id="GO:0031207">
    <property type="term" value="C:Sec62/Sec63 complex"/>
    <property type="evidence" value="ECO:0007669"/>
    <property type="project" value="TreeGrafter"/>
</dbReference>
<evidence type="ECO:0000256" key="6">
    <source>
        <dbReference type="ARBA" id="ARBA00022989"/>
    </source>
</evidence>
<keyword evidence="2" id="KW-0813">Transport</keyword>